<comment type="caution">
    <text evidence="1">The sequence shown here is derived from an EMBL/GenBank/DDBJ whole genome shotgun (WGS) entry which is preliminary data.</text>
</comment>
<evidence type="ECO:0000313" key="2">
    <source>
        <dbReference type="Proteomes" id="UP001163321"/>
    </source>
</evidence>
<sequence>MHFVPENLARSSYRGYVRLHDAEFAVRVSNVVHDTCTNRMVLEYAQLDVDRALATHLTRHHATLKLRLVQASSLDDFGAELTELIALACRDVTSDAKLPYPAYYNRLVAELDVVGWHQLRHVSDDLRTLELELEDARGRKHAIKIQLPLEYADEGSRVLPTCLVDAPERLELEWPRETTSCVLLHEVRTQFQHLLETFQAFWDVLDALDAAACVLEPQHPTRATGRRRIALARHVSLQFQVDPAHPRALVQDVQFFGIETRVGALRERWQSVASSSWQATRSVVENVQAILNVTVPSPSTHARHEFAMECGICYLYRLQDQAQDDKTTHDDDKDNDDDAQLPDLVCDNGNCQRPFHAKCLVDWLRAVPTSRQSFRLLFGECPYCREAISAKYEPAAAG</sequence>
<organism evidence="1 2">
    <name type="scientific">Peronosclerospora sorghi</name>
    <dbReference type="NCBI Taxonomy" id="230839"/>
    <lineage>
        <taxon>Eukaryota</taxon>
        <taxon>Sar</taxon>
        <taxon>Stramenopiles</taxon>
        <taxon>Oomycota</taxon>
        <taxon>Peronosporomycetes</taxon>
        <taxon>Peronosporales</taxon>
        <taxon>Peronosporaceae</taxon>
        <taxon>Peronosclerospora</taxon>
    </lineage>
</organism>
<dbReference type="EMBL" id="CM047581">
    <property type="protein sequence ID" value="KAI9916993.1"/>
    <property type="molecule type" value="Genomic_DNA"/>
</dbReference>
<accession>A0ACC0WFY1</accession>
<protein>
    <submittedName>
        <fullName evidence="1">Uncharacterized protein</fullName>
    </submittedName>
</protein>
<dbReference type="Proteomes" id="UP001163321">
    <property type="component" value="Chromosome 2"/>
</dbReference>
<name>A0ACC0WFY1_9STRA</name>
<evidence type="ECO:0000313" key="1">
    <source>
        <dbReference type="EMBL" id="KAI9916993.1"/>
    </source>
</evidence>
<gene>
    <name evidence="1" type="ORF">PsorP6_017992</name>
</gene>
<proteinExistence type="predicted"/>
<keyword evidence="2" id="KW-1185">Reference proteome</keyword>
<reference evidence="1 2" key="1">
    <citation type="journal article" date="2022" name="bioRxiv">
        <title>The genome of the oomycete Peronosclerospora sorghi, a cosmopolitan pathogen of maize and sorghum, is inflated with dispersed pseudogenes.</title>
        <authorList>
            <person name="Fletcher K."/>
            <person name="Martin F."/>
            <person name="Isakeit T."/>
            <person name="Cavanaugh K."/>
            <person name="Magill C."/>
            <person name="Michelmore R."/>
        </authorList>
    </citation>
    <scope>NUCLEOTIDE SEQUENCE [LARGE SCALE GENOMIC DNA]</scope>
    <source>
        <strain evidence="1">P6</strain>
    </source>
</reference>